<dbReference type="EMBL" id="BAABBO010000011">
    <property type="protein sequence ID" value="GAA3967251.1"/>
    <property type="molecule type" value="Genomic_DNA"/>
</dbReference>
<comment type="caution">
    <text evidence="2">The sequence shown here is derived from an EMBL/GenBank/DDBJ whole genome shotgun (WGS) entry which is preliminary data.</text>
</comment>
<dbReference type="InterPro" id="IPR058063">
    <property type="entry name" value="FFLEE_fam"/>
</dbReference>
<dbReference type="Proteomes" id="UP001501337">
    <property type="component" value="Unassembled WGS sequence"/>
</dbReference>
<reference evidence="3" key="1">
    <citation type="journal article" date="2019" name="Int. J. Syst. Evol. Microbiol.">
        <title>The Global Catalogue of Microorganisms (GCM) 10K type strain sequencing project: providing services to taxonomists for standard genome sequencing and annotation.</title>
        <authorList>
            <consortium name="The Broad Institute Genomics Platform"/>
            <consortium name="The Broad Institute Genome Sequencing Center for Infectious Disease"/>
            <person name="Wu L."/>
            <person name="Ma J."/>
        </authorList>
    </citation>
    <scope>NUCLEOTIDE SEQUENCE [LARGE SCALE GENOMIC DNA]</scope>
    <source>
        <strain evidence="3">JCM 17555</strain>
    </source>
</reference>
<dbReference type="InterPro" id="IPR058511">
    <property type="entry name" value="DUF8198"/>
</dbReference>
<name>A0ABP7PKN7_9GAMM</name>
<keyword evidence="3" id="KW-1185">Reference proteome</keyword>
<evidence type="ECO:0000259" key="1">
    <source>
        <dbReference type="Pfam" id="PF26621"/>
    </source>
</evidence>
<gene>
    <name evidence="2" type="ORF">GCM10022278_26310</name>
</gene>
<accession>A0ABP7PKN7</accession>
<protein>
    <recommendedName>
        <fullName evidence="1">DUF8198 domain-containing protein</fullName>
    </recommendedName>
</protein>
<feature type="domain" description="DUF8198" evidence="1">
    <location>
        <begin position="33"/>
        <end position="261"/>
    </location>
</feature>
<dbReference type="Pfam" id="PF26621">
    <property type="entry name" value="DUF8198"/>
    <property type="match status" value="1"/>
</dbReference>
<organism evidence="2 3">
    <name type="scientific">Allohahella marinimesophila</name>
    <dbReference type="NCBI Taxonomy" id="1054972"/>
    <lineage>
        <taxon>Bacteria</taxon>
        <taxon>Pseudomonadati</taxon>
        <taxon>Pseudomonadota</taxon>
        <taxon>Gammaproteobacteria</taxon>
        <taxon>Oceanospirillales</taxon>
        <taxon>Hahellaceae</taxon>
        <taxon>Allohahella</taxon>
    </lineage>
</organism>
<sequence length="272" mass="30963">MSKHKLLGVKPRSGEAQRLQQSLLDYHHYRHENRSPESDRTQSVAALQAVQMARLTETHRDLIESPRYHEALVFLLNDLYAPHNLMQRDADLERIFPKIVKLLPQKLLGVMADLTDLNMLTQQLDDRLLDTLFDDYLQAAGANAKDAASEAAFADWITGMSDGQYAAAFRHCDNRDDRLRQIQLTSTLGIELERYVTSRSILFALQISQGAAEMAGLAELHGFLMRGFTAFRNMGGVTELLDTISNREIALLEHLFSHEADELRQMEKPFRL</sequence>
<dbReference type="RefSeq" id="WP_344807084.1">
    <property type="nucleotide sequence ID" value="NZ_BAABBO010000011.1"/>
</dbReference>
<evidence type="ECO:0000313" key="3">
    <source>
        <dbReference type="Proteomes" id="UP001501337"/>
    </source>
</evidence>
<evidence type="ECO:0000313" key="2">
    <source>
        <dbReference type="EMBL" id="GAA3967251.1"/>
    </source>
</evidence>
<proteinExistence type="predicted"/>
<dbReference type="NCBIfam" id="NF047641">
    <property type="entry name" value="FFLEE_fam"/>
    <property type="match status" value="1"/>
</dbReference>